<dbReference type="AlphaFoldDB" id="A0A0M0JLP7"/>
<proteinExistence type="predicted"/>
<keyword evidence="2" id="KW-1185">Reference proteome</keyword>
<dbReference type="EMBL" id="JWZX01002738">
    <property type="protein sequence ID" value="KOO27262.1"/>
    <property type="molecule type" value="Genomic_DNA"/>
</dbReference>
<feature type="non-terminal residue" evidence="1">
    <location>
        <position position="127"/>
    </location>
</feature>
<reference evidence="2" key="1">
    <citation type="journal article" date="2015" name="PLoS Genet.">
        <title>Genome Sequence and Transcriptome Analyses of Chrysochromulina tobin: Metabolic Tools for Enhanced Algal Fitness in the Prominent Order Prymnesiales (Haptophyceae).</title>
        <authorList>
            <person name="Hovde B.T."/>
            <person name="Deodato C.R."/>
            <person name="Hunsperger H.M."/>
            <person name="Ryken S.A."/>
            <person name="Yost W."/>
            <person name="Jha R.K."/>
            <person name="Patterson J."/>
            <person name="Monnat R.J. Jr."/>
            <person name="Barlow S.B."/>
            <person name="Starkenburg S.R."/>
            <person name="Cattolico R.A."/>
        </authorList>
    </citation>
    <scope>NUCLEOTIDE SEQUENCE</scope>
    <source>
        <strain evidence="2">CCMP291</strain>
    </source>
</reference>
<gene>
    <name evidence="1" type="ORF">Ctob_007314</name>
</gene>
<protein>
    <submittedName>
        <fullName evidence="1">Uncharacterized protein</fullName>
    </submittedName>
</protein>
<evidence type="ECO:0000313" key="1">
    <source>
        <dbReference type="EMBL" id="KOO27262.1"/>
    </source>
</evidence>
<accession>A0A0M0JLP7</accession>
<sequence>MASADWRPWFEKSASVWSRVMPENMIPFSVPILASIVADSMSRLFLSKLQCFNTALTFSASAITLAPTAPILVSSRRRVVKTAINFRSDPIRMASAGSRPWFEKSASVWSRVMPESMIPFSAPILAS</sequence>
<name>A0A0M0JLP7_9EUKA</name>
<dbReference type="Proteomes" id="UP000037460">
    <property type="component" value="Unassembled WGS sequence"/>
</dbReference>
<comment type="caution">
    <text evidence="1">The sequence shown here is derived from an EMBL/GenBank/DDBJ whole genome shotgun (WGS) entry which is preliminary data.</text>
</comment>
<organism evidence="1 2">
    <name type="scientific">Chrysochromulina tobinii</name>
    <dbReference type="NCBI Taxonomy" id="1460289"/>
    <lineage>
        <taxon>Eukaryota</taxon>
        <taxon>Haptista</taxon>
        <taxon>Haptophyta</taxon>
        <taxon>Prymnesiophyceae</taxon>
        <taxon>Prymnesiales</taxon>
        <taxon>Chrysochromulinaceae</taxon>
        <taxon>Chrysochromulina</taxon>
    </lineage>
</organism>
<evidence type="ECO:0000313" key="2">
    <source>
        <dbReference type="Proteomes" id="UP000037460"/>
    </source>
</evidence>